<keyword evidence="2" id="KW-0645">Protease</keyword>
<keyword evidence="3" id="KW-0378">Hydrolase</keyword>
<reference evidence="5" key="1">
    <citation type="submission" date="2020-05" db="EMBL/GenBank/DDBJ databases">
        <authorList>
            <person name="Chiriac C."/>
            <person name="Salcher M."/>
            <person name="Ghai R."/>
            <person name="Kavagutti S V."/>
        </authorList>
    </citation>
    <scope>NUCLEOTIDE SEQUENCE</scope>
</reference>
<evidence type="ECO:0000256" key="1">
    <source>
        <dbReference type="ARBA" id="ARBA00006534"/>
    </source>
</evidence>
<dbReference type="EMBL" id="CAEZSO010000005">
    <property type="protein sequence ID" value="CAB4534719.1"/>
    <property type="molecule type" value="Genomic_DNA"/>
</dbReference>
<evidence type="ECO:0000313" key="5">
    <source>
        <dbReference type="EMBL" id="CAB4534719.1"/>
    </source>
</evidence>
<sequence>MNNEPGPIALVGSGEYLPSMLEVERSLLHNRPKRYVQIATAAAPEGDGSLSRWHNLGAQQAQRLGVEQVIVDVRTADDANDQRWVDAIAGAGLIYLSGGNPSYLADTLRGSHVWAAIEATWRGGAALAGCSAGAMVMAERIPSLRHPVAGDSTGLALLPHLRVIPHFDRMAGWMPEGVSRLLMHGVDGVTLLGIDEETALVGGPHQWRVEGHRQVWRLERTGRQAFSAGEVVDLVSN</sequence>
<accession>A0A6J6B8M2</accession>
<gene>
    <name evidence="5" type="ORF">UFOPK1446_00056</name>
</gene>
<proteinExistence type="inferred from homology"/>
<dbReference type="Gene3D" id="3.40.50.880">
    <property type="match status" value="1"/>
</dbReference>
<dbReference type="SUPFAM" id="SSF52317">
    <property type="entry name" value="Class I glutamine amidotransferase-like"/>
    <property type="match status" value="1"/>
</dbReference>
<name>A0A6J6B8M2_9ZZZZ</name>
<dbReference type="GO" id="GO:0008236">
    <property type="term" value="F:serine-type peptidase activity"/>
    <property type="evidence" value="ECO:0007669"/>
    <property type="project" value="UniProtKB-KW"/>
</dbReference>
<keyword evidence="4" id="KW-0720">Serine protease</keyword>
<dbReference type="GO" id="GO:0006508">
    <property type="term" value="P:proteolysis"/>
    <property type="evidence" value="ECO:0007669"/>
    <property type="project" value="UniProtKB-KW"/>
</dbReference>
<evidence type="ECO:0000256" key="4">
    <source>
        <dbReference type="ARBA" id="ARBA00022825"/>
    </source>
</evidence>
<organism evidence="5">
    <name type="scientific">freshwater metagenome</name>
    <dbReference type="NCBI Taxonomy" id="449393"/>
    <lineage>
        <taxon>unclassified sequences</taxon>
        <taxon>metagenomes</taxon>
        <taxon>ecological metagenomes</taxon>
    </lineage>
</organism>
<comment type="similarity">
    <text evidence="1">Belongs to the peptidase S51 family.</text>
</comment>
<evidence type="ECO:0000256" key="2">
    <source>
        <dbReference type="ARBA" id="ARBA00022670"/>
    </source>
</evidence>
<dbReference type="AlphaFoldDB" id="A0A6J6B8M2"/>
<dbReference type="InterPro" id="IPR005320">
    <property type="entry name" value="Peptidase_S51"/>
</dbReference>
<evidence type="ECO:0000256" key="3">
    <source>
        <dbReference type="ARBA" id="ARBA00022801"/>
    </source>
</evidence>
<dbReference type="InterPro" id="IPR029062">
    <property type="entry name" value="Class_I_gatase-like"/>
</dbReference>
<protein>
    <submittedName>
        <fullName evidence="5">Unannotated protein</fullName>
    </submittedName>
</protein>
<dbReference type="Pfam" id="PF03575">
    <property type="entry name" value="Peptidase_S51"/>
    <property type="match status" value="1"/>
</dbReference>